<keyword evidence="4 10" id="KW-1133">Transmembrane helix</keyword>
<dbReference type="SUPFAM" id="SSF81321">
    <property type="entry name" value="Family A G protein-coupled receptor-like"/>
    <property type="match status" value="1"/>
</dbReference>
<accession>A0AAN8XGJ8</accession>
<keyword evidence="8 9" id="KW-0807">Transducer</keyword>
<feature type="transmembrane region" description="Helical" evidence="10">
    <location>
        <begin position="104"/>
        <end position="127"/>
    </location>
</feature>
<evidence type="ECO:0000256" key="8">
    <source>
        <dbReference type="ARBA" id="ARBA00023224"/>
    </source>
</evidence>
<comment type="caution">
    <text evidence="12">The sequence shown here is derived from an EMBL/GenBank/DDBJ whole genome shotgun (WGS) entry which is preliminary data.</text>
</comment>
<dbReference type="Gene3D" id="1.20.1070.10">
    <property type="entry name" value="Rhodopsin 7-helix transmembrane proteins"/>
    <property type="match status" value="1"/>
</dbReference>
<evidence type="ECO:0000256" key="10">
    <source>
        <dbReference type="SAM" id="Phobius"/>
    </source>
</evidence>
<evidence type="ECO:0000313" key="12">
    <source>
        <dbReference type="EMBL" id="KAK7083877.1"/>
    </source>
</evidence>
<reference evidence="12 13" key="1">
    <citation type="submission" date="2023-11" db="EMBL/GenBank/DDBJ databases">
        <title>Halocaridina rubra genome assembly.</title>
        <authorList>
            <person name="Smith C."/>
        </authorList>
    </citation>
    <scope>NUCLEOTIDE SEQUENCE [LARGE SCALE GENOMIC DNA]</scope>
    <source>
        <strain evidence="12">EP-1</strain>
        <tissue evidence="12">Whole</tissue>
    </source>
</reference>
<proteinExistence type="inferred from homology"/>
<keyword evidence="3 9" id="KW-0812">Transmembrane</keyword>
<dbReference type="EMBL" id="JAXCGZ010002458">
    <property type="protein sequence ID" value="KAK7083877.1"/>
    <property type="molecule type" value="Genomic_DNA"/>
</dbReference>
<dbReference type="PANTHER" id="PTHR24243">
    <property type="entry name" value="G-PROTEIN COUPLED RECEPTOR"/>
    <property type="match status" value="1"/>
</dbReference>
<dbReference type="InterPro" id="IPR000276">
    <property type="entry name" value="GPCR_Rhodpsn"/>
</dbReference>
<feature type="transmembrane region" description="Helical" evidence="10">
    <location>
        <begin position="179"/>
        <end position="200"/>
    </location>
</feature>
<dbReference type="GO" id="GO:0005886">
    <property type="term" value="C:plasma membrane"/>
    <property type="evidence" value="ECO:0007669"/>
    <property type="project" value="TreeGrafter"/>
</dbReference>
<keyword evidence="13" id="KW-1185">Reference proteome</keyword>
<gene>
    <name evidence="12" type="ORF">SK128_017166</name>
</gene>
<dbReference type="PANTHER" id="PTHR24243:SF233">
    <property type="entry name" value="THYROTROPIN-RELEASING HORMONE RECEPTOR"/>
    <property type="match status" value="1"/>
</dbReference>
<feature type="domain" description="G-protein coupled receptors family 1 profile" evidence="11">
    <location>
        <begin position="118"/>
        <end position="296"/>
    </location>
</feature>
<dbReference type="AlphaFoldDB" id="A0AAN8XGJ8"/>
<comment type="similarity">
    <text evidence="2 9">Belongs to the G-protein coupled receptor 1 family.</text>
</comment>
<evidence type="ECO:0000256" key="3">
    <source>
        <dbReference type="ARBA" id="ARBA00022692"/>
    </source>
</evidence>
<sequence>MVTSNPFLICGPGDCTSQAAALTAMSYIHHNENQNTLPENIEKTIHNVLQDTTINYLSSTVNSATSTISTSYNNVSSSGSHPTGSSVDTLLPDVSFPAYMKGVYTAWGLLLLLVGLVGNLMVPLVVAKDRELRVATTSVFIVNLVVADLLVLIICMPTLLSELFAPPSIWILPESMCKFVPYVEFTVAHASLLTIMAISIERYRVICHPLTAAANCSRARALCACILVWVIATVFVVSATVLLFFLPLLVLIVLYWRICKQLLLEDKQLCNDKPNPNLQARKQVSSQTLNLLSCLR</sequence>
<evidence type="ECO:0000256" key="5">
    <source>
        <dbReference type="ARBA" id="ARBA00023040"/>
    </source>
</evidence>
<evidence type="ECO:0000256" key="2">
    <source>
        <dbReference type="ARBA" id="ARBA00010663"/>
    </source>
</evidence>
<evidence type="ECO:0000256" key="6">
    <source>
        <dbReference type="ARBA" id="ARBA00023136"/>
    </source>
</evidence>
<keyword evidence="6 10" id="KW-0472">Membrane</keyword>
<evidence type="ECO:0000256" key="1">
    <source>
        <dbReference type="ARBA" id="ARBA00004141"/>
    </source>
</evidence>
<dbReference type="InterPro" id="IPR017452">
    <property type="entry name" value="GPCR_Rhodpsn_7TM"/>
</dbReference>
<evidence type="ECO:0000256" key="7">
    <source>
        <dbReference type="ARBA" id="ARBA00023170"/>
    </source>
</evidence>
<name>A0AAN8XGJ8_HALRR</name>
<evidence type="ECO:0000256" key="9">
    <source>
        <dbReference type="RuleBase" id="RU000688"/>
    </source>
</evidence>
<protein>
    <recommendedName>
        <fullName evidence="11">G-protein coupled receptors family 1 profile domain-containing protein</fullName>
    </recommendedName>
</protein>
<feature type="transmembrane region" description="Helical" evidence="10">
    <location>
        <begin position="139"/>
        <end position="159"/>
    </location>
</feature>
<dbReference type="PROSITE" id="PS00237">
    <property type="entry name" value="G_PROTEIN_RECEP_F1_1"/>
    <property type="match status" value="1"/>
</dbReference>
<dbReference type="Proteomes" id="UP001381693">
    <property type="component" value="Unassembled WGS sequence"/>
</dbReference>
<evidence type="ECO:0000313" key="13">
    <source>
        <dbReference type="Proteomes" id="UP001381693"/>
    </source>
</evidence>
<organism evidence="12 13">
    <name type="scientific">Halocaridina rubra</name>
    <name type="common">Hawaiian red shrimp</name>
    <dbReference type="NCBI Taxonomy" id="373956"/>
    <lineage>
        <taxon>Eukaryota</taxon>
        <taxon>Metazoa</taxon>
        <taxon>Ecdysozoa</taxon>
        <taxon>Arthropoda</taxon>
        <taxon>Crustacea</taxon>
        <taxon>Multicrustacea</taxon>
        <taxon>Malacostraca</taxon>
        <taxon>Eumalacostraca</taxon>
        <taxon>Eucarida</taxon>
        <taxon>Decapoda</taxon>
        <taxon>Pleocyemata</taxon>
        <taxon>Caridea</taxon>
        <taxon>Atyoidea</taxon>
        <taxon>Atyidae</taxon>
        <taxon>Halocaridina</taxon>
    </lineage>
</organism>
<comment type="subcellular location">
    <subcellularLocation>
        <location evidence="1">Membrane</location>
        <topology evidence="1">Multi-pass membrane protein</topology>
    </subcellularLocation>
</comment>
<feature type="transmembrane region" description="Helical" evidence="10">
    <location>
        <begin position="221"/>
        <end position="254"/>
    </location>
</feature>
<dbReference type="PRINTS" id="PR00237">
    <property type="entry name" value="GPCRRHODOPSN"/>
</dbReference>
<dbReference type="Pfam" id="PF00001">
    <property type="entry name" value="7tm_1"/>
    <property type="match status" value="1"/>
</dbReference>
<dbReference type="GO" id="GO:0004930">
    <property type="term" value="F:G protein-coupled receptor activity"/>
    <property type="evidence" value="ECO:0007669"/>
    <property type="project" value="UniProtKB-KW"/>
</dbReference>
<keyword evidence="5 9" id="KW-0297">G-protein coupled receptor</keyword>
<dbReference type="PROSITE" id="PS50262">
    <property type="entry name" value="G_PROTEIN_RECEP_F1_2"/>
    <property type="match status" value="1"/>
</dbReference>
<evidence type="ECO:0000259" key="11">
    <source>
        <dbReference type="PROSITE" id="PS50262"/>
    </source>
</evidence>
<keyword evidence="7 9" id="KW-0675">Receptor</keyword>
<evidence type="ECO:0000256" key="4">
    <source>
        <dbReference type="ARBA" id="ARBA00022989"/>
    </source>
</evidence>